<dbReference type="EMBL" id="BSXT01000315">
    <property type="protein sequence ID" value="GMF24222.1"/>
    <property type="molecule type" value="Genomic_DNA"/>
</dbReference>
<evidence type="ECO:0000256" key="1">
    <source>
        <dbReference type="SAM" id="MobiDB-lite"/>
    </source>
</evidence>
<proteinExistence type="predicted"/>
<protein>
    <submittedName>
        <fullName evidence="3">Unnamed protein product</fullName>
    </submittedName>
</protein>
<sequence length="307" mass="34519">MADVDRLLHLADQSLPLGKDEWERLAVTFNSGRARGSPERDFESLRRKFKVLYSTRKPTGMPNMPPHILKAKELKPVTDEKANVVEMDDEVDRDQRYVEPNFSFEADPDDSLFEEDDDGEGVHLAQDTNELVIDASAVTDRSVAGASMASSHASTRSEFQELLASPSVSEGLEAFARTPRPEPLRADRTTYTSVSAAGFSKPRKPTANTAGSNASATEELPALYGNHPSLREENERKSEARRADEEQRRRDDVAAREAKLLSDKAEAEERRRQDKLDMEERARRDREEARARTQGLMLMIQAFTKKA</sequence>
<gene>
    <name evidence="3" type="ORF">Pfra01_000402800</name>
</gene>
<feature type="compositionally biased region" description="Polar residues" evidence="1">
    <location>
        <begin position="148"/>
        <end position="157"/>
    </location>
</feature>
<accession>A0A9W6U1R0</accession>
<evidence type="ECO:0000313" key="3">
    <source>
        <dbReference type="EMBL" id="GMF24222.1"/>
    </source>
</evidence>
<dbReference type="Pfam" id="PF20681">
    <property type="entry name" value="DUF6818"/>
    <property type="match status" value="1"/>
</dbReference>
<organism evidence="3 4">
    <name type="scientific">Phytophthora fragariaefolia</name>
    <dbReference type="NCBI Taxonomy" id="1490495"/>
    <lineage>
        <taxon>Eukaryota</taxon>
        <taxon>Sar</taxon>
        <taxon>Stramenopiles</taxon>
        <taxon>Oomycota</taxon>
        <taxon>Peronosporomycetes</taxon>
        <taxon>Peronosporales</taxon>
        <taxon>Peronosporaceae</taxon>
        <taxon>Phytophthora</taxon>
    </lineage>
</organism>
<comment type="caution">
    <text evidence="3">The sequence shown here is derived from an EMBL/GenBank/DDBJ whole genome shotgun (WGS) entry which is preliminary data.</text>
</comment>
<feature type="compositionally biased region" description="Basic and acidic residues" evidence="1">
    <location>
        <begin position="179"/>
        <end position="188"/>
    </location>
</feature>
<dbReference type="PANTHER" id="PTHR34409">
    <property type="entry name" value="SET DOMAIN-CONTAINING PROTEIN"/>
    <property type="match status" value="1"/>
</dbReference>
<dbReference type="PANTHER" id="PTHR34409:SF1">
    <property type="entry name" value="MYB-LIKE DOMAIN-CONTAINING PROTEIN"/>
    <property type="match status" value="1"/>
</dbReference>
<feature type="region of interest" description="Disordered" evidence="1">
    <location>
        <begin position="99"/>
        <end position="121"/>
    </location>
</feature>
<evidence type="ECO:0000313" key="4">
    <source>
        <dbReference type="Proteomes" id="UP001165121"/>
    </source>
</evidence>
<feature type="compositionally biased region" description="Low complexity" evidence="1">
    <location>
        <begin position="206"/>
        <end position="217"/>
    </location>
</feature>
<feature type="region of interest" description="Disordered" evidence="1">
    <location>
        <begin position="142"/>
        <end position="290"/>
    </location>
</feature>
<feature type="compositionally biased region" description="Acidic residues" evidence="1">
    <location>
        <begin position="106"/>
        <end position="119"/>
    </location>
</feature>
<name>A0A9W6U1R0_9STRA</name>
<dbReference type="AlphaFoldDB" id="A0A9W6U1R0"/>
<feature type="compositionally biased region" description="Basic and acidic residues" evidence="1">
    <location>
        <begin position="229"/>
        <end position="290"/>
    </location>
</feature>
<feature type="domain" description="DUF6818" evidence="2">
    <location>
        <begin position="16"/>
        <end position="95"/>
    </location>
</feature>
<evidence type="ECO:0000259" key="2">
    <source>
        <dbReference type="Pfam" id="PF20681"/>
    </source>
</evidence>
<keyword evidence="4" id="KW-1185">Reference proteome</keyword>
<dbReference type="Proteomes" id="UP001165121">
    <property type="component" value="Unassembled WGS sequence"/>
</dbReference>
<dbReference type="OrthoDB" id="126724at2759"/>
<reference evidence="3" key="1">
    <citation type="submission" date="2023-04" db="EMBL/GenBank/DDBJ databases">
        <title>Phytophthora fragariaefolia NBRC 109709.</title>
        <authorList>
            <person name="Ichikawa N."/>
            <person name="Sato H."/>
            <person name="Tonouchi N."/>
        </authorList>
    </citation>
    <scope>NUCLEOTIDE SEQUENCE</scope>
    <source>
        <strain evidence="3">NBRC 109709</strain>
    </source>
</reference>
<dbReference type="InterPro" id="IPR049203">
    <property type="entry name" value="DUF6818"/>
</dbReference>